<sequence length="107" mass="12287">VPHRRFGWRKRLVVDVVSTRMIDIGVLGFGTFASRYFEGHCEVSHCFWKILDIASVCGGPCRVSSKFTLFVEKNIQNIDFSCCLPPLLYGNVTKLLLLHFFIFFPLN</sequence>
<accession>A0A0H5R3I8</accession>
<dbReference type="AlphaFoldDB" id="A0A0H5R3I8"/>
<protein>
    <submittedName>
        <fullName evidence="1">Uncharacterized protein</fullName>
    </submittedName>
</protein>
<evidence type="ECO:0000313" key="1">
    <source>
        <dbReference type="EMBL" id="CRZ02569.1"/>
    </source>
</evidence>
<proteinExistence type="predicted"/>
<reference evidence="1" key="1">
    <citation type="submission" date="2015-04" db="EMBL/GenBank/DDBJ databases">
        <title>The genome sequence of the plant pathogenic Rhizarian Plasmodiophora brassicae reveals insights in its biotrophic life cycle and the origin of chitin synthesis.</title>
        <authorList>
            <person name="Schwelm A."/>
            <person name="Fogelqvist J."/>
            <person name="Knaust A."/>
            <person name="Julke S."/>
            <person name="Lilja T."/>
            <person name="Dhandapani V."/>
            <person name="Bonilla-Rosso G."/>
            <person name="Karlsson M."/>
            <person name="Shevchenko A."/>
            <person name="Choi S.R."/>
            <person name="Kim H.G."/>
            <person name="Park J.Y."/>
            <person name="Lim Y.P."/>
            <person name="Ludwig-Muller J."/>
            <person name="Dixelius C."/>
        </authorList>
    </citation>
    <scope>NUCLEOTIDE SEQUENCE</scope>
    <source>
        <tissue evidence="1">Potato root galls</tissue>
    </source>
</reference>
<name>A0A0H5R3I8_9EUKA</name>
<organism evidence="1">
    <name type="scientific">Spongospora subterranea</name>
    <dbReference type="NCBI Taxonomy" id="70186"/>
    <lineage>
        <taxon>Eukaryota</taxon>
        <taxon>Sar</taxon>
        <taxon>Rhizaria</taxon>
        <taxon>Endomyxa</taxon>
        <taxon>Phytomyxea</taxon>
        <taxon>Plasmodiophorida</taxon>
        <taxon>Plasmodiophoridae</taxon>
        <taxon>Spongospora</taxon>
    </lineage>
</organism>
<feature type="non-terminal residue" evidence="1">
    <location>
        <position position="107"/>
    </location>
</feature>
<feature type="non-terminal residue" evidence="1">
    <location>
        <position position="1"/>
    </location>
</feature>
<dbReference type="EMBL" id="HACM01002127">
    <property type="protein sequence ID" value="CRZ02569.1"/>
    <property type="molecule type" value="Transcribed_RNA"/>
</dbReference>